<proteinExistence type="predicted"/>
<gene>
    <name evidence="1" type="ORF">HPBE_LOCUS24388</name>
</gene>
<evidence type="ECO:0000313" key="2">
    <source>
        <dbReference type="Proteomes" id="UP000050761"/>
    </source>
</evidence>
<sequence length="112" mass="11918">MRQTSGQSESRRASNSLGQSCTWREKLSVDLLAKSARGCTGVTRVRTIAAKGTSVETTDIEADEARAGDTRAAQNVLSATLLPRLGSVMAELAEAELVVSTPKLPTLQILFL</sequence>
<name>A0A183GNW9_HELPZ</name>
<dbReference type="WBParaSite" id="HPBE_0002438901-mRNA-1">
    <property type="protein sequence ID" value="HPBE_0002438901-mRNA-1"/>
    <property type="gene ID" value="HPBE_0002438901"/>
</dbReference>
<accession>A0A3P8CZZ1</accession>
<organism evidence="2 3">
    <name type="scientific">Heligmosomoides polygyrus</name>
    <name type="common">Parasitic roundworm</name>
    <dbReference type="NCBI Taxonomy" id="6339"/>
    <lineage>
        <taxon>Eukaryota</taxon>
        <taxon>Metazoa</taxon>
        <taxon>Ecdysozoa</taxon>
        <taxon>Nematoda</taxon>
        <taxon>Chromadorea</taxon>
        <taxon>Rhabditida</taxon>
        <taxon>Rhabditina</taxon>
        <taxon>Rhabditomorpha</taxon>
        <taxon>Strongyloidea</taxon>
        <taxon>Heligmosomidae</taxon>
        <taxon>Heligmosomoides</taxon>
    </lineage>
</organism>
<reference evidence="3" key="2">
    <citation type="submission" date="2019-09" db="UniProtKB">
        <authorList>
            <consortium name="WormBaseParasite"/>
        </authorList>
    </citation>
    <scope>IDENTIFICATION</scope>
</reference>
<evidence type="ECO:0000313" key="3">
    <source>
        <dbReference type="WBParaSite" id="HPBE_0002438901-mRNA-1"/>
    </source>
</evidence>
<dbReference type="Proteomes" id="UP000050761">
    <property type="component" value="Unassembled WGS sequence"/>
</dbReference>
<dbReference type="AlphaFoldDB" id="A0A183GNW9"/>
<evidence type="ECO:0000313" key="1">
    <source>
        <dbReference type="EMBL" id="VDP44727.1"/>
    </source>
</evidence>
<accession>A0A183GNW9</accession>
<keyword evidence="2" id="KW-1185">Reference proteome</keyword>
<reference evidence="1 2" key="1">
    <citation type="submission" date="2018-11" db="EMBL/GenBank/DDBJ databases">
        <authorList>
            <consortium name="Pathogen Informatics"/>
        </authorList>
    </citation>
    <scope>NUCLEOTIDE SEQUENCE [LARGE SCALE GENOMIC DNA]</scope>
</reference>
<protein>
    <submittedName>
        <fullName evidence="1 3">Uncharacterized protein</fullName>
    </submittedName>
</protein>
<dbReference type="EMBL" id="UZAH01036273">
    <property type="protein sequence ID" value="VDP44727.1"/>
    <property type="molecule type" value="Genomic_DNA"/>
</dbReference>